<dbReference type="EMBL" id="FOGU01000001">
    <property type="protein sequence ID" value="SER47174.1"/>
    <property type="molecule type" value="Genomic_DNA"/>
</dbReference>
<dbReference type="RefSeq" id="WP_092686978.1">
    <property type="nucleotide sequence ID" value="NZ_CBDDGO010000004.1"/>
</dbReference>
<gene>
    <name evidence="1" type="ORF">SAMN04490244_101167</name>
</gene>
<evidence type="ECO:0000313" key="1">
    <source>
        <dbReference type="EMBL" id="SER47174.1"/>
    </source>
</evidence>
<reference evidence="1 2" key="1">
    <citation type="submission" date="2016-10" db="EMBL/GenBank/DDBJ databases">
        <authorList>
            <person name="de Groot N.N."/>
        </authorList>
    </citation>
    <scope>NUCLEOTIDE SEQUENCE [LARGE SCALE GENOMIC DNA]</scope>
    <source>
        <strain evidence="1 2">DSM 23042</strain>
    </source>
</reference>
<accession>A0A1H9PG94</accession>
<protein>
    <submittedName>
        <fullName evidence="1">Uncharacterized protein</fullName>
    </submittedName>
</protein>
<keyword evidence="2" id="KW-1185">Reference proteome</keyword>
<proteinExistence type="predicted"/>
<sequence>MTATPRPDTTAPHGAHALPEADRALLNRLRLSALRCRAASRTDLFQACALLGTDPEAGAPAFAEALVRTLDQGLGRRPILYRPGAADLSFDERWLISLVAALRRGDEASATFLLNSRLVHGARRSLGFLAARLARLMWEENDDPKERTHHG</sequence>
<name>A0A1H9PG94_9RHOB</name>
<dbReference type="STRING" id="641238.SAMN04490244_101167"/>
<organism evidence="1 2">
    <name type="scientific">Tranquillimonas rosea</name>
    <dbReference type="NCBI Taxonomy" id="641238"/>
    <lineage>
        <taxon>Bacteria</taxon>
        <taxon>Pseudomonadati</taxon>
        <taxon>Pseudomonadota</taxon>
        <taxon>Alphaproteobacteria</taxon>
        <taxon>Rhodobacterales</taxon>
        <taxon>Roseobacteraceae</taxon>
        <taxon>Tranquillimonas</taxon>
    </lineage>
</organism>
<dbReference type="OrthoDB" id="7854136at2"/>
<evidence type="ECO:0000313" key="2">
    <source>
        <dbReference type="Proteomes" id="UP000198885"/>
    </source>
</evidence>
<dbReference type="AlphaFoldDB" id="A0A1H9PG94"/>
<dbReference type="Proteomes" id="UP000198885">
    <property type="component" value="Unassembled WGS sequence"/>
</dbReference>